<evidence type="ECO:0000313" key="1">
    <source>
        <dbReference type="EMBL" id="OSS48368.1"/>
    </source>
</evidence>
<evidence type="ECO:0000313" key="2">
    <source>
        <dbReference type="Proteomes" id="UP000193240"/>
    </source>
</evidence>
<protein>
    <submittedName>
        <fullName evidence="1">Uncharacterized protein</fullName>
    </submittedName>
</protein>
<reference evidence="1 2" key="1">
    <citation type="journal article" date="2017" name="Genome Announc.">
        <title>Genome sequence of the saprophytic ascomycete Epicoccum nigrum ICMP 19927 strain isolated from New Zealand.</title>
        <authorList>
            <person name="Fokin M."/>
            <person name="Fleetwood D."/>
            <person name="Weir B.S."/>
            <person name="Villas-Boas S.G."/>
        </authorList>
    </citation>
    <scope>NUCLEOTIDE SEQUENCE [LARGE SCALE GENOMIC DNA]</scope>
    <source>
        <strain evidence="1 2">ICMP 19927</strain>
    </source>
</reference>
<name>A0A1Y2LZE5_EPING</name>
<sequence>MHSKIWTRVDVDELADYTREVILKDVSDNKAAAGCIEIVGLRRHQSRVDIRDFLLLYSEAPKLFLRLMPYDERSDLVQSAYVPLESILQAKASHSKLWDYVQDKASAFLAINCVTTTAICDGSTTQKYVRPSVTGLLVVVKGAGPDDWSFDRMTNAYYPTWVAWLEEIGLPQYVLIVPATENEHYKFFYETHTAHLVSQAEEVKAADDTSAEEVEVAVNMSAEQLEGADNTSGGSSTG</sequence>
<keyword evidence="2" id="KW-1185">Reference proteome</keyword>
<dbReference type="AlphaFoldDB" id="A0A1Y2LZE5"/>
<gene>
    <name evidence="1" type="ORF">B5807_07627</name>
</gene>
<dbReference type="EMBL" id="KZ107846">
    <property type="protein sequence ID" value="OSS48368.1"/>
    <property type="molecule type" value="Genomic_DNA"/>
</dbReference>
<dbReference type="Proteomes" id="UP000193240">
    <property type="component" value="Unassembled WGS sequence"/>
</dbReference>
<accession>A0A1Y2LZE5</accession>
<organism evidence="1 2">
    <name type="scientific">Epicoccum nigrum</name>
    <name type="common">Soil fungus</name>
    <name type="synonym">Epicoccum purpurascens</name>
    <dbReference type="NCBI Taxonomy" id="105696"/>
    <lineage>
        <taxon>Eukaryota</taxon>
        <taxon>Fungi</taxon>
        <taxon>Dikarya</taxon>
        <taxon>Ascomycota</taxon>
        <taxon>Pezizomycotina</taxon>
        <taxon>Dothideomycetes</taxon>
        <taxon>Pleosporomycetidae</taxon>
        <taxon>Pleosporales</taxon>
        <taxon>Pleosporineae</taxon>
        <taxon>Didymellaceae</taxon>
        <taxon>Epicoccum</taxon>
    </lineage>
</organism>
<dbReference type="InParanoid" id="A0A1Y2LZE5"/>
<proteinExistence type="predicted"/>